<feature type="signal peptide" evidence="2">
    <location>
        <begin position="1"/>
        <end position="21"/>
    </location>
</feature>
<keyword evidence="2" id="KW-0732">Signal</keyword>
<name>A0A2I0TVA7_LIMLA</name>
<feature type="compositionally biased region" description="Basic residues" evidence="1">
    <location>
        <begin position="88"/>
        <end position="105"/>
    </location>
</feature>
<gene>
    <name evidence="3" type="ORF">llap_11948</name>
</gene>
<dbReference type="Proteomes" id="UP000233556">
    <property type="component" value="Unassembled WGS sequence"/>
</dbReference>
<reference evidence="4" key="1">
    <citation type="submission" date="2017-11" db="EMBL/GenBank/DDBJ databases">
        <authorList>
            <person name="Lima N.C."/>
            <person name="Parody-Merino A.M."/>
            <person name="Battley P.F."/>
            <person name="Fidler A.E."/>
            <person name="Prosdocimi F."/>
        </authorList>
    </citation>
    <scope>NUCLEOTIDE SEQUENCE [LARGE SCALE GENOMIC DNA]</scope>
</reference>
<dbReference type="AlphaFoldDB" id="A0A2I0TVA7"/>
<keyword evidence="4" id="KW-1185">Reference proteome</keyword>
<feature type="region of interest" description="Disordered" evidence="1">
    <location>
        <begin position="81"/>
        <end position="138"/>
    </location>
</feature>
<sequence length="138" mass="15581">MSLYFILVTAHILLQMPSSSPESTFGKMGMTSFLLQGRKAAVQSLSLWGKVDRSIEISYFLTQTYRNDQVSPQSLEMSSYSSILPIKNKTKQNKKNHQTPKKGKTPKTQNKTNKKPENKQTNKKNPAKPPQTKIPTNP</sequence>
<proteinExistence type="predicted"/>
<evidence type="ECO:0000313" key="3">
    <source>
        <dbReference type="EMBL" id="PKU37748.1"/>
    </source>
</evidence>
<protein>
    <submittedName>
        <fullName evidence="3">Uncharacterized protein</fullName>
    </submittedName>
</protein>
<evidence type="ECO:0000256" key="1">
    <source>
        <dbReference type="SAM" id="MobiDB-lite"/>
    </source>
</evidence>
<feature type="chain" id="PRO_5014152909" evidence="2">
    <location>
        <begin position="22"/>
        <end position="138"/>
    </location>
</feature>
<evidence type="ECO:0000256" key="2">
    <source>
        <dbReference type="SAM" id="SignalP"/>
    </source>
</evidence>
<evidence type="ECO:0000313" key="4">
    <source>
        <dbReference type="Proteomes" id="UP000233556"/>
    </source>
</evidence>
<accession>A0A2I0TVA7</accession>
<reference evidence="4" key="2">
    <citation type="submission" date="2017-12" db="EMBL/GenBank/DDBJ databases">
        <title>Genome sequence of the Bar-tailed Godwit (Limosa lapponica baueri).</title>
        <authorList>
            <person name="Lima N.C.B."/>
            <person name="Parody-Merino A.M."/>
            <person name="Battley P.F."/>
            <person name="Fidler A.E."/>
            <person name="Prosdocimi F."/>
        </authorList>
    </citation>
    <scope>NUCLEOTIDE SEQUENCE [LARGE SCALE GENOMIC DNA]</scope>
</reference>
<organism evidence="3 4">
    <name type="scientific">Limosa lapponica baueri</name>
    <dbReference type="NCBI Taxonomy" id="1758121"/>
    <lineage>
        <taxon>Eukaryota</taxon>
        <taxon>Metazoa</taxon>
        <taxon>Chordata</taxon>
        <taxon>Craniata</taxon>
        <taxon>Vertebrata</taxon>
        <taxon>Euteleostomi</taxon>
        <taxon>Archelosauria</taxon>
        <taxon>Archosauria</taxon>
        <taxon>Dinosauria</taxon>
        <taxon>Saurischia</taxon>
        <taxon>Theropoda</taxon>
        <taxon>Coelurosauria</taxon>
        <taxon>Aves</taxon>
        <taxon>Neognathae</taxon>
        <taxon>Neoaves</taxon>
        <taxon>Charadriiformes</taxon>
        <taxon>Scolopacidae</taxon>
        <taxon>Limosa</taxon>
    </lineage>
</organism>
<dbReference type="EMBL" id="KZ507004">
    <property type="protein sequence ID" value="PKU37748.1"/>
    <property type="molecule type" value="Genomic_DNA"/>
</dbReference>